<feature type="compositionally biased region" description="Low complexity" evidence="1">
    <location>
        <begin position="201"/>
        <end position="212"/>
    </location>
</feature>
<dbReference type="AlphaFoldDB" id="A0A409WBL2"/>
<gene>
    <name evidence="3" type="ORF">CVT24_000915</name>
</gene>
<reference evidence="3 4" key="1">
    <citation type="journal article" date="2018" name="Evol. Lett.">
        <title>Horizontal gene cluster transfer increased hallucinogenic mushroom diversity.</title>
        <authorList>
            <person name="Reynolds H.T."/>
            <person name="Vijayakumar V."/>
            <person name="Gluck-Thaler E."/>
            <person name="Korotkin H.B."/>
            <person name="Matheny P.B."/>
            <person name="Slot J.C."/>
        </authorList>
    </citation>
    <scope>NUCLEOTIDE SEQUENCE [LARGE SCALE GENOMIC DNA]</scope>
    <source>
        <strain evidence="3 4">2629</strain>
    </source>
</reference>
<protein>
    <submittedName>
        <fullName evidence="3">Uncharacterized protein</fullName>
    </submittedName>
</protein>
<dbReference type="Proteomes" id="UP000284842">
    <property type="component" value="Unassembled WGS sequence"/>
</dbReference>
<feature type="compositionally biased region" description="Polar residues" evidence="1">
    <location>
        <begin position="67"/>
        <end position="86"/>
    </location>
</feature>
<accession>A0A409WBL2</accession>
<evidence type="ECO:0000256" key="2">
    <source>
        <dbReference type="SAM" id="SignalP"/>
    </source>
</evidence>
<evidence type="ECO:0000256" key="1">
    <source>
        <dbReference type="SAM" id="MobiDB-lite"/>
    </source>
</evidence>
<name>A0A409WBL2_9AGAR</name>
<keyword evidence="2" id="KW-0732">Signal</keyword>
<organism evidence="3 4">
    <name type="scientific">Panaeolus cyanescens</name>
    <dbReference type="NCBI Taxonomy" id="181874"/>
    <lineage>
        <taxon>Eukaryota</taxon>
        <taxon>Fungi</taxon>
        <taxon>Dikarya</taxon>
        <taxon>Basidiomycota</taxon>
        <taxon>Agaricomycotina</taxon>
        <taxon>Agaricomycetes</taxon>
        <taxon>Agaricomycetidae</taxon>
        <taxon>Agaricales</taxon>
        <taxon>Agaricineae</taxon>
        <taxon>Galeropsidaceae</taxon>
        <taxon>Panaeolus</taxon>
    </lineage>
</organism>
<proteinExistence type="predicted"/>
<feature type="compositionally biased region" description="Polar residues" evidence="1">
    <location>
        <begin position="191"/>
        <end position="200"/>
    </location>
</feature>
<dbReference type="InParanoid" id="A0A409WBL2"/>
<keyword evidence="4" id="KW-1185">Reference proteome</keyword>
<feature type="compositionally biased region" description="Basic and acidic residues" evidence="1">
    <location>
        <begin position="139"/>
        <end position="184"/>
    </location>
</feature>
<sequence length="212" mass="22889">MSAIAVLSISTFIGHGHACYDPRSWHENVTLHEPSAIPTPHNQFTTKEEQRNDDIPASVKHSGNDHPPSSSPFKSRILASSTQRKRTVSSSSTYHIELFMKMGEIVSEGVGVGLVGVMSAVVGGVGEVAGVRRGVGGKGKEMEKTREVGNGKGKDRKALVGEREKEDVWDEKVKGRARAMDVNKGRKAGNPENQQVQSDLSSPHSSPPSKLR</sequence>
<feature type="chain" id="PRO_5019090076" evidence="2">
    <location>
        <begin position="19"/>
        <end position="212"/>
    </location>
</feature>
<feature type="region of interest" description="Disordered" evidence="1">
    <location>
        <begin position="33"/>
        <end position="86"/>
    </location>
</feature>
<evidence type="ECO:0000313" key="3">
    <source>
        <dbReference type="EMBL" id="PPQ75860.1"/>
    </source>
</evidence>
<comment type="caution">
    <text evidence="3">The sequence shown here is derived from an EMBL/GenBank/DDBJ whole genome shotgun (WGS) entry which is preliminary data.</text>
</comment>
<feature type="signal peptide" evidence="2">
    <location>
        <begin position="1"/>
        <end position="18"/>
    </location>
</feature>
<dbReference type="EMBL" id="NHTK01005633">
    <property type="protein sequence ID" value="PPQ75860.1"/>
    <property type="molecule type" value="Genomic_DNA"/>
</dbReference>
<evidence type="ECO:0000313" key="4">
    <source>
        <dbReference type="Proteomes" id="UP000284842"/>
    </source>
</evidence>
<feature type="region of interest" description="Disordered" evidence="1">
    <location>
        <begin position="139"/>
        <end position="212"/>
    </location>
</feature>